<reference evidence="1 2" key="1">
    <citation type="journal article" date="2004" name="Science">
        <title>A predator unmasked: life cycle of Bdellovibrio bacteriovorus from a genomic perspective.</title>
        <authorList>
            <person name="Rendulic S."/>
            <person name="Jagtap P."/>
            <person name="Rosinus A."/>
            <person name="Eppinger M."/>
            <person name="Baar C."/>
            <person name="Lanz C."/>
            <person name="Keller H."/>
            <person name="Lambert C."/>
            <person name="Evans K.J."/>
            <person name="Goesmann A."/>
            <person name="Meyer F."/>
            <person name="Sockett R.E."/>
            <person name="Schuster S.C."/>
        </authorList>
    </citation>
    <scope>NUCLEOTIDE SEQUENCE [LARGE SCALE GENOMIC DNA]</scope>
    <source>
        <strain evidence="2">ATCC 15356 / DSM 50701 / NCIMB 9529 / HD100</strain>
    </source>
</reference>
<dbReference type="KEGG" id="bba:Bd3479"/>
<name>Q6MHR1_BDEBA</name>
<organism evidence="1 2">
    <name type="scientific">Bdellovibrio bacteriovorus (strain ATCC 15356 / DSM 50701 / NCIMB 9529 / HD100)</name>
    <dbReference type="NCBI Taxonomy" id="264462"/>
    <lineage>
        <taxon>Bacteria</taxon>
        <taxon>Pseudomonadati</taxon>
        <taxon>Bdellovibrionota</taxon>
        <taxon>Bdellovibrionia</taxon>
        <taxon>Bdellovibrionales</taxon>
        <taxon>Pseudobdellovibrionaceae</taxon>
        <taxon>Bdellovibrio</taxon>
    </lineage>
</organism>
<keyword evidence="2" id="KW-1185">Reference proteome</keyword>
<accession>Q6MHR1</accession>
<dbReference type="Proteomes" id="UP000008080">
    <property type="component" value="Chromosome"/>
</dbReference>
<sequence>MRIVHFVSGTEYQSALLSVDAMNLLPAMMTKTYDTKELARLCCKAGLCPLIFKNKLTK</sequence>
<dbReference type="HOGENOM" id="CLU_2970124_0_0_7"/>
<protein>
    <submittedName>
        <fullName evidence="1">Uncharacterized protein</fullName>
    </submittedName>
</protein>
<dbReference type="GeneID" id="93014714"/>
<dbReference type="EMBL" id="BX842655">
    <property type="protein sequence ID" value="CAE78271.1"/>
    <property type="molecule type" value="Genomic_DNA"/>
</dbReference>
<dbReference type="RefSeq" id="WP_011165809.1">
    <property type="nucleotide sequence ID" value="NC_005363.1"/>
</dbReference>
<dbReference type="AlphaFoldDB" id="Q6MHR1"/>
<dbReference type="STRING" id="264462.Bd3479"/>
<gene>
    <name evidence="1" type="ordered locus">Bd3479</name>
</gene>
<proteinExistence type="predicted"/>
<evidence type="ECO:0000313" key="2">
    <source>
        <dbReference type="Proteomes" id="UP000008080"/>
    </source>
</evidence>
<evidence type="ECO:0000313" key="1">
    <source>
        <dbReference type="EMBL" id="CAE78271.1"/>
    </source>
</evidence>